<accession>A0A4R2HA10</accession>
<sequence length="421" mass="50032">MKLKNKTSIISQILILTILAINCHSNSQNMQENNKSVDKFNTSELYPNKKQAYVKNGDVVLLYAPTNRHIVYMETNLKSYTFDVRDPLLFNTNDLIMISNTKYFLPKKYSTFYKYSINQSGTAGGDFFTFIEFNDLGLMRSIEKNLPNGKSKYSYEYNKYGQLLKIIEDKIIDKTLMENKYDEKARLVEQEKNYSELKSKRTYTYNDKDQIVKESVWQKEIAPNGNIIRDERYILNYEYDSKNQLVKRQSEDGKKSFQYNYNEKSLLVKELIYETIYKKEEETAKTTVINDFKENLLEYDEENKLVKEIKKEAHFNNSTKLVNQQWQDLNEKEQTEYAWEEYKKNKNFFTSITNFSYQYSGKNLTKSTKKVINHFSNGNKYVEEEQIYLQEKINYAYNNLGQIVKKEIISNNSDESETYSY</sequence>
<evidence type="ECO:0000313" key="2">
    <source>
        <dbReference type="Proteomes" id="UP000295684"/>
    </source>
</evidence>
<dbReference type="AlphaFoldDB" id="A0A4R2HA10"/>
<evidence type="ECO:0000313" key="1">
    <source>
        <dbReference type="EMBL" id="TCO21631.1"/>
    </source>
</evidence>
<dbReference type="OrthoDB" id="1245701at2"/>
<dbReference type="Proteomes" id="UP000295684">
    <property type="component" value="Unassembled WGS sequence"/>
</dbReference>
<protein>
    <submittedName>
        <fullName evidence="1">Uncharacterized protein</fullName>
    </submittedName>
</protein>
<gene>
    <name evidence="1" type="ORF">EV200_107227</name>
</gene>
<reference evidence="1 2" key="1">
    <citation type="submission" date="2019-03" db="EMBL/GenBank/DDBJ databases">
        <title>Genomic Encyclopedia of Type Strains, Phase IV (KMG-IV): sequencing the most valuable type-strain genomes for metagenomic binning, comparative biology and taxonomic classification.</title>
        <authorList>
            <person name="Goeker M."/>
        </authorList>
    </citation>
    <scope>NUCLEOTIDE SEQUENCE [LARGE SCALE GENOMIC DNA]</scope>
    <source>
        <strain evidence="1 2">DSM 103236</strain>
    </source>
</reference>
<organism evidence="1 2">
    <name type="scientific">Pedobacter psychrotolerans</name>
    <dbReference type="NCBI Taxonomy" id="1843235"/>
    <lineage>
        <taxon>Bacteria</taxon>
        <taxon>Pseudomonadati</taxon>
        <taxon>Bacteroidota</taxon>
        <taxon>Sphingobacteriia</taxon>
        <taxon>Sphingobacteriales</taxon>
        <taxon>Sphingobacteriaceae</taxon>
        <taxon>Pedobacter</taxon>
    </lineage>
</organism>
<dbReference type="RefSeq" id="WP_132535144.1">
    <property type="nucleotide sequence ID" value="NZ_BMJO01000001.1"/>
</dbReference>
<name>A0A4R2HA10_9SPHI</name>
<proteinExistence type="predicted"/>
<comment type="caution">
    <text evidence="1">The sequence shown here is derived from an EMBL/GenBank/DDBJ whole genome shotgun (WGS) entry which is preliminary data.</text>
</comment>
<dbReference type="EMBL" id="SLWO01000007">
    <property type="protein sequence ID" value="TCO21631.1"/>
    <property type="molecule type" value="Genomic_DNA"/>
</dbReference>